<organism evidence="3 4">
    <name type="scientific">Pseudooceanicola pacificus</name>
    <dbReference type="NCBI Taxonomy" id="2676438"/>
    <lineage>
        <taxon>Bacteria</taxon>
        <taxon>Pseudomonadati</taxon>
        <taxon>Pseudomonadota</taxon>
        <taxon>Alphaproteobacteria</taxon>
        <taxon>Rhodobacterales</taxon>
        <taxon>Paracoccaceae</taxon>
        <taxon>Pseudooceanicola</taxon>
    </lineage>
</organism>
<proteinExistence type="predicted"/>
<protein>
    <recommendedName>
        <fullName evidence="2">PIN domain-containing protein</fullName>
    </recommendedName>
</protein>
<dbReference type="PROSITE" id="PS50005">
    <property type="entry name" value="TPR"/>
    <property type="match status" value="1"/>
</dbReference>
<dbReference type="SUPFAM" id="SSF48452">
    <property type="entry name" value="TPR-like"/>
    <property type="match status" value="1"/>
</dbReference>
<evidence type="ECO:0000313" key="3">
    <source>
        <dbReference type="EMBL" id="MWB78511.1"/>
    </source>
</evidence>
<gene>
    <name evidence="3" type="ORF">GLS40_10780</name>
</gene>
<feature type="domain" description="PIN" evidence="2">
    <location>
        <begin position="988"/>
        <end position="1128"/>
    </location>
</feature>
<dbReference type="EMBL" id="WNXQ01000005">
    <property type="protein sequence ID" value="MWB78511.1"/>
    <property type="molecule type" value="Genomic_DNA"/>
</dbReference>
<dbReference type="Pfam" id="PF20698">
    <property type="entry name" value="PIN-TPR-GreABC"/>
    <property type="match status" value="1"/>
</dbReference>
<sequence>MVNVTSVNLPAPADWQAFERLTRDLFESEWQTDDARANGRSGQEQHGVDVYGTDRVHKKWVGVQCKGRSGGYGKALKEKDLREEVEKAKSFHPPLDRFILATTAPNDARIQEVARELNEKNRKKLLFEVDVMGWDEIKAVLNRHPRVAAIHCSGVSTVADLQISAAMNDLRGDVSRDLAGLTSSILDLQRSVIAGLEREPTGDALGQRITDAADLLNDSPAQTAITRLERLLENEGRTASARDRFRIKANLGSAHFAKGDKDAAVDWYRQAHDEYPDTSEALSILAAAESIAGNREKAAELAASAMAMREPQQRAAGVFLETAPAETQWQELQAQLPEQFQRIPEFLLALAEHAQKAGQIKDCRRLTKDAVNRDPDNWRVRAYAGYLRFQEVAERDDIRSLRLVRKSDIEIVEDARAHFLVAWDLLQASGWAREAETCVMNALSASLMLGDEEKAEELIEEAFRRIGNTPQLLRFRAAYQMHKGEDAAVADALSRIPEGDRDPNDELMLLQARINEGDPEAALARADFLYRTAEDAGLRVAFGNCRILAAAQINPDLFKEVTHDILTEHPDSTLLLAYYVFNHPGDLDDPAVIDRLAKLSERETNSFARDRAAHALAMVGRNSEAADIYLDLCSPDTDTPQLRMALQTLVNCRRIREARELYGKLDARIKDTASMRRIGAVIFQCAGNLKGARKELEHVFGTGDETLEDRARWIDICERLPDISSIIRYLDTVPVDISGDPRMRMHLAHKLDHYTDDFQRALEIGYRALRDGYEDPQIHLGFMVGLILTGRSGRHVDFDHEVVEEDTVVVVSRDHADPLTKIIETAPAPRADRDEISPEDPLALRLMGKAVGDNLPMDSAVGKLNATVTKILSKYAHAYHRSQKDFERLFPESKIFGALRIDENDLEGSIRPILESARERAGQVKRIEEAYESGKAPIALLAAAGGGTVFDFWDFLRHHGSIKIKMALGNAVERKAATQSAMAAPGVIVDPITLYSAQTLGFADTLLQACPDLHITQSSIDLLHEAYRDRVDAIGGEGRRGSFVADEHGARIIELSREMSDLLISDLGRTLDLARGLKIAMPEEGTALHPDFEAVFEDVGPCFVDTLVVAKERGWTLLADDTSLRLFASLDGISSAWSQVALQIARNKRMISQEAYSDALGAMLEGNYRYVSIDGDTTQFEWERKETSLWLKQFLDHIALPTNDPWSVAQLIGSSLLELWDDTDDGARCVAYAAFMLEELSERLGEGPAIKMLGDSVAAAVAKAQRNARMIKLPPLLRSTTHIISPGLLAVDINRDHKDAVLNTIGDCVKSARNLTKMRSKDPLEDEGA</sequence>
<dbReference type="Gene3D" id="1.25.40.10">
    <property type="entry name" value="Tetratricopeptide repeat domain"/>
    <property type="match status" value="2"/>
</dbReference>
<name>A0A844W6Q9_9RHOB</name>
<dbReference type="Proteomes" id="UP000443843">
    <property type="component" value="Unassembled WGS sequence"/>
</dbReference>
<evidence type="ECO:0000259" key="2">
    <source>
        <dbReference type="Pfam" id="PF20698"/>
    </source>
</evidence>
<accession>A0A844W6Q9</accession>
<dbReference type="InterPro" id="IPR019734">
    <property type="entry name" value="TPR_rpt"/>
</dbReference>
<dbReference type="InterPro" id="IPR011990">
    <property type="entry name" value="TPR-like_helical_dom_sf"/>
</dbReference>
<keyword evidence="1" id="KW-0802">TPR repeat</keyword>
<feature type="repeat" description="TPR" evidence="1">
    <location>
        <begin position="245"/>
        <end position="278"/>
    </location>
</feature>
<dbReference type="InterPro" id="IPR048987">
    <property type="entry name" value="PIN-TPR-GreABC"/>
</dbReference>
<evidence type="ECO:0000256" key="1">
    <source>
        <dbReference type="PROSITE-ProRule" id="PRU00339"/>
    </source>
</evidence>
<comment type="caution">
    <text evidence="3">The sequence shown here is derived from an EMBL/GenBank/DDBJ whole genome shotgun (WGS) entry which is preliminary data.</text>
</comment>
<keyword evidence="4" id="KW-1185">Reference proteome</keyword>
<evidence type="ECO:0000313" key="4">
    <source>
        <dbReference type="Proteomes" id="UP000443843"/>
    </source>
</evidence>
<dbReference type="SMART" id="SM00028">
    <property type="entry name" value="TPR"/>
    <property type="match status" value="3"/>
</dbReference>
<reference evidence="3 4" key="1">
    <citation type="submission" date="2019-11" db="EMBL/GenBank/DDBJ databases">
        <title>Pseudooceanicola pacifica sp. nov., isolated from deep-sea sediment of the Pacific Ocean.</title>
        <authorList>
            <person name="Lyu L."/>
        </authorList>
    </citation>
    <scope>NUCLEOTIDE SEQUENCE [LARGE SCALE GENOMIC DNA]</scope>
    <source>
        <strain evidence="3 4">216_PA32_1</strain>
    </source>
</reference>
<dbReference type="RefSeq" id="WP_160382728.1">
    <property type="nucleotide sequence ID" value="NZ_WNXQ01000005.1"/>
</dbReference>